<dbReference type="InterPro" id="IPR016024">
    <property type="entry name" value="ARM-type_fold"/>
</dbReference>
<dbReference type="AlphaFoldDB" id="A0A0X2NQT4"/>
<dbReference type="RefSeq" id="WP_041629898.1">
    <property type="nucleotide sequence ID" value="NZ_FAUH01000020.1"/>
</dbReference>
<dbReference type="EMBL" id="FAUH01000020">
    <property type="protein sequence ID" value="CUU67229.1"/>
    <property type="molecule type" value="Genomic_DNA"/>
</dbReference>
<dbReference type="SUPFAM" id="SSF48371">
    <property type="entry name" value="ARM repeat"/>
    <property type="match status" value="1"/>
</dbReference>
<keyword evidence="2" id="KW-1185">Reference proteome</keyword>
<dbReference type="PANTHER" id="PTHR41291:SF1">
    <property type="entry name" value="DNA ALKYLATION REPAIR PROTEIN"/>
    <property type="match status" value="1"/>
</dbReference>
<dbReference type="Pfam" id="PF08713">
    <property type="entry name" value="DNA_alkylation"/>
    <property type="match status" value="1"/>
</dbReference>
<dbReference type="PANTHER" id="PTHR41291">
    <property type="entry name" value="DNA ALKYLATION REPAIR PROTEIN"/>
    <property type="match status" value="1"/>
</dbReference>
<name>A0A0X2NQT4_9CORY</name>
<sequence length="228" mass="24787">MTDTADRIRADLTALADPGILAVNRRHGDEHAVNLTALRNAVKDATTGMKPAARHEVGLALWQNGDSAASLAATLLLRPKSCTADDLDRMYREASTPKERAWLLSYVVVKSGHAAALRDRWFGDADPVIAAAGWSLTARDITAGRDAGPHDLTTLLDLIEAEMASSPEVLQWSQNEVLAQTGIRHPELRDRALAVGEKLGVFRDYPTAKNCVSPFAPVWITEMVARQD</sequence>
<accession>A0A0X2NQT4</accession>
<dbReference type="InterPro" id="IPR014825">
    <property type="entry name" value="DNA_alkylation"/>
</dbReference>
<dbReference type="OrthoDB" id="3818495at2"/>
<evidence type="ECO:0000313" key="2">
    <source>
        <dbReference type="Proteomes" id="UP000182498"/>
    </source>
</evidence>
<organism evidence="1 2">
    <name type="scientific">Corynebacterium variabile</name>
    <dbReference type="NCBI Taxonomy" id="1727"/>
    <lineage>
        <taxon>Bacteria</taxon>
        <taxon>Bacillati</taxon>
        <taxon>Actinomycetota</taxon>
        <taxon>Actinomycetes</taxon>
        <taxon>Mycobacteriales</taxon>
        <taxon>Corynebacteriaceae</taxon>
        <taxon>Corynebacterium</taxon>
    </lineage>
</organism>
<protein>
    <submittedName>
        <fullName evidence="1">Predicted DNA alkylation repair enzyme</fullName>
    </submittedName>
</protein>
<gene>
    <name evidence="1" type="ORF">CVAR292_02588</name>
</gene>
<evidence type="ECO:0000313" key="1">
    <source>
        <dbReference type="EMBL" id="CUU67229.1"/>
    </source>
</evidence>
<proteinExistence type="predicted"/>
<reference evidence="2" key="1">
    <citation type="submission" date="2015-11" db="EMBL/GenBank/DDBJ databases">
        <authorList>
            <person name="Dugat-Bony E."/>
        </authorList>
    </citation>
    <scope>NUCLEOTIDE SEQUENCE [LARGE SCALE GENOMIC DNA]</scope>
    <source>
        <strain evidence="2">Mu292</strain>
    </source>
</reference>
<dbReference type="Proteomes" id="UP000182498">
    <property type="component" value="Unassembled WGS sequence"/>
</dbReference>